<evidence type="ECO:0000256" key="8">
    <source>
        <dbReference type="ARBA" id="ARBA00022741"/>
    </source>
</evidence>
<evidence type="ECO:0000256" key="14">
    <source>
        <dbReference type="ARBA" id="ARBA00023136"/>
    </source>
</evidence>
<evidence type="ECO:0000256" key="15">
    <source>
        <dbReference type="ARBA" id="ARBA00049360"/>
    </source>
</evidence>
<feature type="transmembrane region" description="Helical" evidence="17">
    <location>
        <begin position="66"/>
        <end position="82"/>
    </location>
</feature>
<evidence type="ECO:0000256" key="7">
    <source>
        <dbReference type="ARBA" id="ARBA00022692"/>
    </source>
</evidence>
<evidence type="ECO:0000256" key="13">
    <source>
        <dbReference type="ARBA" id="ARBA00022989"/>
    </source>
</evidence>
<organism evidence="19 20">
    <name type="scientific">Candidatus Solincola sediminis</name>
    <dbReference type="NCBI Taxonomy" id="1797199"/>
    <lineage>
        <taxon>Bacteria</taxon>
        <taxon>Bacillati</taxon>
        <taxon>Actinomycetota</taxon>
        <taxon>Candidatus Geothermincolia</taxon>
        <taxon>Candidatus Geothermincolales</taxon>
        <taxon>Candidatus Geothermincolaceae</taxon>
        <taxon>Candidatus Solincola</taxon>
    </lineage>
</organism>
<keyword evidence="11" id="KW-0460">Magnesium</keyword>
<dbReference type="SUPFAM" id="SSF81660">
    <property type="entry name" value="Metal cation-transporting ATPase, ATP-binding domain N"/>
    <property type="match status" value="1"/>
</dbReference>
<dbReference type="InterPro" id="IPR008250">
    <property type="entry name" value="ATPase_P-typ_transduc_dom_A_sf"/>
</dbReference>
<dbReference type="Pfam" id="PF13246">
    <property type="entry name" value="Cation_ATPase"/>
    <property type="match status" value="1"/>
</dbReference>
<dbReference type="FunFam" id="3.40.50.1000:FF:000028">
    <property type="entry name" value="Calcium-transporting P-type ATPase, putative"/>
    <property type="match status" value="1"/>
</dbReference>
<dbReference type="PROSITE" id="PS00154">
    <property type="entry name" value="ATPASE_E1_E2"/>
    <property type="match status" value="1"/>
</dbReference>
<dbReference type="FunFam" id="2.70.150.10:FF:000160">
    <property type="entry name" value="Sarcoplasmic/endoplasmic reticulum calcium ATPase 1"/>
    <property type="match status" value="1"/>
</dbReference>
<accession>A0A1F2WJ67</accession>
<dbReference type="InterPro" id="IPR023299">
    <property type="entry name" value="ATPase_P-typ_cyto_dom_N"/>
</dbReference>
<gene>
    <name evidence="19" type="ORF">A2Y75_07035</name>
</gene>
<evidence type="ECO:0000256" key="3">
    <source>
        <dbReference type="ARBA" id="ARBA00012790"/>
    </source>
</evidence>
<evidence type="ECO:0000256" key="5">
    <source>
        <dbReference type="ARBA" id="ARBA00022553"/>
    </source>
</evidence>
<dbReference type="SFLD" id="SFLDF00027">
    <property type="entry name" value="p-type_atpase"/>
    <property type="match status" value="1"/>
</dbReference>
<protein>
    <recommendedName>
        <fullName evidence="3">P-type Ca(2+) transporter</fullName>
        <ecNumber evidence="3">7.2.2.10</ecNumber>
    </recommendedName>
</protein>
<dbReference type="GO" id="GO:0005524">
    <property type="term" value="F:ATP binding"/>
    <property type="evidence" value="ECO:0007669"/>
    <property type="project" value="UniProtKB-KW"/>
</dbReference>
<dbReference type="PRINTS" id="PR00120">
    <property type="entry name" value="HATPASE"/>
</dbReference>
<dbReference type="InterPro" id="IPR018303">
    <property type="entry name" value="ATPase_P-typ_P_site"/>
</dbReference>
<dbReference type="NCBIfam" id="TIGR01494">
    <property type="entry name" value="ATPase_P-type"/>
    <property type="match status" value="2"/>
</dbReference>
<dbReference type="SUPFAM" id="SSF81653">
    <property type="entry name" value="Calcium ATPase, transduction domain A"/>
    <property type="match status" value="1"/>
</dbReference>
<dbReference type="InterPro" id="IPR036412">
    <property type="entry name" value="HAD-like_sf"/>
</dbReference>
<dbReference type="GO" id="GO:1902600">
    <property type="term" value="P:proton transmembrane transport"/>
    <property type="evidence" value="ECO:0007669"/>
    <property type="project" value="TreeGrafter"/>
</dbReference>
<keyword evidence="7 17" id="KW-0812">Transmembrane</keyword>
<dbReference type="EC" id="7.2.2.10" evidence="3"/>
<dbReference type="PANTHER" id="PTHR43294">
    <property type="entry name" value="SODIUM/POTASSIUM-TRANSPORTING ATPASE SUBUNIT ALPHA"/>
    <property type="match status" value="1"/>
</dbReference>
<feature type="transmembrane region" description="Helical" evidence="17">
    <location>
        <begin position="253"/>
        <end position="273"/>
    </location>
</feature>
<evidence type="ECO:0000256" key="12">
    <source>
        <dbReference type="ARBA" id="ARBA00022967"/>
    </source>
</evidence>
<evidence type="ECO:0000259" key="18">
    <source>
        <dbReference type="SMART" id="SM00831"/>
    </source>
</evidence>
<dbReference type="AlphaFoldDB" id="A0A1F2WJ67"/>
<dbReference type="EMBL" id="MELK01000040">
    <property type="protein sequence ID" value="OFW56908.1"/>
    <property type="molecule type" value="Genomic_DNA"/>
</dbReference>
<dbReference type="InterPro" id="IPR004014">
    <property type="entry name" value="ATPase_P-typ_cation-transptr_N"/>
</dbReference>
<dbReference type="InterPro" id="IPR006408">
    <property type="entry name" value="P-type_ATPase_IIB"/>
</dbReference>
<dbReference type="InterPro" id="IPR059000">
    <property type="entry name" value="ATPase_P-type_domA"/>
</dbReference>
<proteinExistence type="inferred from homology"/>
<keyword evidence="9" id="KW-0106">Calcium</keyword>
<feature type="transmembrane region" description="Helical" evidence="17">
    <location>
        <begin position="696"/>
        <end position="717"/>
    </location>
</feature>
<evidence type="ECO:0000313" key="20">
    <source>
        <dbReference type="Proteomes" id="UP000177876"/>
    </source>
</evidence>
<dbReference type="PRINTS" id="PR00119">
    <property type="entry name" value="CATATPASE"/>
</dbReference>
<feature type="transmembrane region" description="Helical" evidence="17">
    <location>
        <begin position="876"/>
        <end position="893"/>
    </location>
</feature>
<dbReference type="SFLD" id="SFLDG00002">
    <property type="entry name" value="C1.7:_P-type_atpase_like"/>
    <property type="match status" value="1"/>
</dbReference>
<evidence type="ECO:0000256" key="9">
    <source>
        <dbReference type="ARBA" id="ARBA00022837"/>
    </source>
</evidence>
<keyword evidence="12" id="KW-1278">Translocase</keyword>
<dbReference type="Gene3D" id="3.40.50.1000">
    <property type="entry name" value="HAD superfamily/HAD-like"/>
    <property type="match status" value="1"/>
</dbReference>
<dbReference type="SMART" id="SM00831">
    <property type="entry name" value="Cation_ATPase_N"/>
    <property type="match status" value="1"/>
</dbReference>
<evidence type="ECO:0000313" key="19">
    <source>
        <dbReference type="EMBL" id="OFW56908.1"/>
    </source>
</evidence>
<feature type="transmembrane region" description="Helical" evidence="17">
    <location>
        <begin position="279"/>
        <end position="304"/>
    </location>
</feature>
<comment type="subcellular location">
    <subcellularLocation>
        <location evidence="1">Cell membrane</location>
        <topology evidence="1">Multi-pass membrane protein</topology>
    </subcellularLocation>
</comment>
<feature type="region of interest" description="Disordered" evidence="16">
    <location>
        <begin position="169"/>
        <end position="188"/>
    </location>
</feature>
<feature type="domain" description="Cation-transporting P-type ATPase N-terminal" evidence="18">
    <location>
        <begin position="9"/>
        <end position="83"/>
    </location>
</feature>
<comment type="catalytic activity">
    <reaction evidence="15">
        <text>ATP + H2O = ADP + phosphate + H(+)</text>
        <dbReference type="Rhea" id="RHEA:13065"/>
        <dbReference type="ChEBI" id="CHEBI:15377"/>
        <dbReference type="ChEBI" id="CHEBI:15378"/>
        <dbReference type="ChEBI" id="CHEBI:30616"/>
        <dbReference type="ChEBI" id="CHEBI:43474"/>
        <dbReference type="ChEBI" id="CHEBI:456216"/>
    </reaction>
</comment>
<dbReference type="InterPro" id="IPR001757">
    <property type="entry name" value="P_typ_ATPase"/>
</dbReference>
<evidence type="ECO:0000256" key="11">
    <source>
        <dbReference type="ARBA" id="ARBA00022842"/>
    </source>
</evidence>
<sequence length="903" mass="97922">MTEQERVEAWHTLDVHEVSRMLGASLDHGLSDEEAAARLLQYGENTIREEERAHPITLFLNQFRDFMIYVLIAAAAISGFLLGEILDALVILFIVIANAILGFIQEYRAERALESLRQLSAPTALVIRGGREKEIPSREIVPGDLLLIETGDFVPADARVAHPHNLRADQSSLTGESEADNKNAATFDDPELPLGDRANMVYSGTHIVHGRGDGVVVATGKVTELGKIAELLGEAEPEKTPLQNELGKTGVRIALLCIAIAGIIFIFGLLRNLEWSEMLLFSVSLAVAAIPEGLPAIVTIALALGMRRMADRNAVLRRLTAVETLGSADVICTDKTGTLTRNEMEVEELRLPESPPIEGARDEVLGPESRDLAWPLLATASLCNDAKARGDGFLGEGTEVALLRMAVDLSFPLDEALADLPRVEEVPFESERKMMSTINAASEIGNAKFFPFSDASFLVLAKGAPEAVLDRCDRILTRDGVRELSRAEHSYYSGEAEEMAKRALRTLAFACRPLQHIPAPGEIESVEGNLIYLGLVGMMDPPRPEVMPALDACRKASIEVVMVTGDHAATAQAIAERLGILTPGKEIITGEELSRMSDEELASRVQSIAVYARLSPADKVKIVKAWKEIGKVVAMTGDGVNDAPGLKNADIGVAMGIAGTDVSKQAADMVLADDNFATIVNAVEEGRIIFDNLKKFVYFLLSCNMSEVATMFIAMLASSMTPLSAVQVLWMNLVTDGFPAMALGIDTPAPDVMSRPPREASEGILSWRRQLHIIWQGLTLSLGALASFFIARYWLFDVSGGGVELGKVRTIVFTTLVLSQLLHSFNSRSEHLSVTRLSFFDNKALLAALGASLTLQLGVILVPPLMRLFGTEYLNLSAWLLIIAASIVPAILIDRIKVLLNRG</sequence>
<dbReference type="InterPro" id="IPR023298">
    <property type="entry name" value="ATPase_P-typ_TM_dom_sf"/>
</dbReference>
<dbReference type="GO" id="GO:0005886">
    <property type="term" value="C:plasma membrane"/>
    <property type="evidence" value="ECO:0007669"/>
    <property type="project" value="UniProtKB-SubCell"/>
</dbReference>
<dbReference type="GO" id="GO:0005388">
    <property type="term" value="F:P-type calcium transporter activity"/>
    <property type="evidence" value="ECO:0007669"/>
    <property type="project" value="UniProtKB-EC"/>
</dbReference>
<dbReference type="InterPro" id="IPR044492">
    <property type="entry name" value="P_typ_ATPase_HD_dom"/>
</dbReference>
<keyword evidence="10" id="KW-0067">ATP-binding</keyword>
<dbReference type="SFLD" id="SFLDS00003">
    <property type="entry name" value="Haloacid_Dehalogenase"/>
    <property type="match status" value="1"/>
</dbReference>
<dbReference type="GO" id="GO:0016887">
    <property type="term" value="F:ATP hydrolysis activity"/>
    <property type="evidence" value="ECO:0007669"/>
    <property type="project" value="InterPro"/>
</dbReference>
<dbReference type="Proteomes" id="UP000177876">
    <property type="component" value="Unassembled WGS sequence"/>
</dbReference>
<keyword evidence="6" id="KW-0406">Ion transport</keyword>
<keyword evidence="13 17" id="KW-1133">Transmembrane helix</keyword>
<evidence type="ECO:0000256" key="1">
    <source>
        <dbReference type="ARBA" id="ARBA00004651"/>
    </source>
</evidence>
<evidence type="ECO:0000256" key="6">
    <source>
        <dbReference type="ARBA" id="ARBA00022568"/>
    </source>
</evidence>
<reference evidence="19 20" key="1">
    <citation type="journal article" date="2016" name="Nat. Commun.">
        <title>Thousands of microbial genomes shed light on interconnected biogeochemical processes in an aquifer system.</title>
        <authorList>
            <person name="Anantharaman K."/>
            <person name="Brown C.T."/>
            <person name="Hug L.A."/>
            <person name="Sharon I."/>
            <person name="Castelle C.J."/>
            <person name="Probst A.J."/>
            <person name="Thomas B.C."/>
            <person name="Singh A."/>
            <person name="Wilkins M.J."/>
            <person name="Karaoz U."/>
            <person name="Brodie E.L."/>
            <person name="Williams K.H."/>
            <person name="Hubbard S.S."/>
            <person name="Banfield J.F."/>
        </authorList>
    </citation>
    <scope>NUCLEOTIDE SEQUENCE [LARGE SCALE GENOMIC DNA]</scope>
</reference>
<dbReference type="STRING" id="1797197.A2Y75_07035"/>
<comment type="similarity">
    <text evidence="2">Belongs to the cation transport ATPase (P-type) (TC 3.A.3) family. Type IIA subfamily.</text>
</comment>
<dbReference type="PANTHER" id="PTHR43294:SF21">
    <property type="entry name" value="CATION TRANSPORTING ATPASE"/>
    <property type="match status" value="1"/>
</dbReference>
<dbReference type="SUPFAM" id="SSF81665">
    <property type="entry name" value="Calcium ATPase, transmembrane domain M"/>
    <property type="match status" value="1"/>
</dbReference>
<comment type="caution">
    <text evidence="19">The sequence shown here is derived from an EMBL/GenBank/DDBJ whole genome shotgun (WGS) entry which is preliminary data.</text>
</comment>
<dbReference type="Pfam" id="PF00122">
    <property type="entry name" value="E1-E2_ATPase"/>
    <property type="match status" value="1"/>
</dbReference>
<evidence type="ECO:0000256" key="2">
    <source>
        <dbReference type="ARBA" id="ARBA00005675"/>
    </source>
</evidence>
<keyword evidence="6" id="KW-0109">Calcium transport</keyword>
<evidence type="ECO:0000256" key="16">
    <source>
        <dbReference type="SAM" id="MobiDB-lite"/>
    </source>
</evidence>
<evidence type="ECO:0000256" key="10">
    <source>
        <dbReference type="ARBA" id="ARBA00022840"/>
    </source>
</evidence>
<keyword evidence="4" id="KW-1003">Cell membrane</keyword>
<dbReference type="NCBIfam" id="TIGR01517">
    <property type="entry name" value="ATPase-IIB_Ca"/>
    <property type="match status" value="1"/>
</dbReference>
<dbReference type="Gene3D" id="3.40.1110.10">
    <property type="entry name" value="Calcium-transporting ATPase, cytoplasmic domain N"/>
    <property type="match status" value="1"/>
</dbReference>
<dbReference type="Pfam" id="PF00689">
    <property type="entry name" value="Cation_ATPase_C"/>
    <property type="match status" value="1"/>
</dbReference>
<dbReference type="Gene3D" id="1.20.1110.10">
    <property type="entry name" value="Calcium-transporting ATPase, transmembrane domain"/>
    <property type="match status" value="1"/>
</dbReference>
<dbReference type="Gene3D" id="2.70.150.10">
    <property type="entry name" value="Calcium-transporting ATPase, cytoplasmic transduction domain A"/>
    <property type="match status" value="1"/>
</dbReference>
<dbReference type="Pfam" id="PF00690">
    <property type="entry name" value="Cation_ATPase_N"/>
    <property type="match status" value="1"/>
</dbReference>
<feature type="transmembrane region" description="Helical" evidence="17">
    <location>
        <begin position="88"/>
        <end position="107"/>
    </location>
</feature>
<dbReference type="InterPro" id="IPR006068">
    <property type="entry name" value="ATPase_P-typ_cation-transptr_C"/>
</dbReference>
<name>A0A1F2WJ67_9ACTN</name>
<evidence type="ECO:0000256" key="17">
    <source>
        <dbReference type="SAM" id="Phobius"/>
    </source>
</evidence>
<keyword evidence="14 17" id="KW-0472">Membrane</keyword>
<evidence type="ECO:0000256" key="4">
    <source>
        <dbReference type="ARBA" id="ARBA00022475"/>
    </source>
</evidence>
<feature type="transmembrane region" description="Helical" evidence="17">
    <location>
        <begin position="845"/>
        <end position="864"/>
    </location>
</feature>
<keyword evidence="8" id="KW-0547">Nucleotide-binding</keyword>
<keyword evidence="5" id="KW-0597">Phosphoprotein</keyword>
<keyword evidence="6" id="KW-0813">Transport</keyword>
<feature type="transmembrane region" description="Helical" evidence="17">
    <location>
        <begin position="773"/>
        <end position="796"/>
    </location>
</feature>
<dbReference type="SUPFAM" id="SSF56784">
    <property type="entry name" value="HAD-like"/>
    <property type="match status" value="1"/>
</dbReference>
<dbReference type="InterPro" id="IPR050510">
    <property type="entry name" value="Cation_transp_ATPase_P-type"/>
</dbReference>
<dbReference type="InterPro" id="IPR023214">
    <property type="entry name" value="HAD_sf"/>
</dbReference>